<dbReference type="Proteomes" id="UP001054889">
    <property type="component" value="Unassembled WGS sequence"/>
</dbReference>
<dbReference type="Gene3D" id="1.25.40.420">
    <property type="match status" value="1"/>
</dbReference>
<evidence type="ECO:0000259" key="3">
    <source>
        <dbReference type="Pfam" id="PF00651"/>
    </source>
</evidence>
<reference evidence="5" key="2">
    <citation type="submission" date="2021-12" db="EMBL/GenBank/DDBJ databases">
        <title>Resequencing data analysis of finger millet.</title>
        <authorList>
            <person name="Hatakeyama M."/>
            <person name="Aluri S."/>
            <person name="Balachadran M.T."/>
            <person name="Sivarajan S.R."/>
            <person name="Poveda L."/>
            <person name="Shimizu-Inatsugi R."/>
            <person name="Schlapbach R."/>
            <person name="Sreeman S.M."/>
            <person name="Shimizu K.K."/>
        </authorList>
    </citation>
    <scope>NUCLEOTIDE SEQUENCE</scope>
</reference>
<comment type="similarity">
    <text evidence="2">Belongs to the Tdpoz family.</text>
</comment>
<sequence length="132" mass="14885">MRIEDMEAQDFEAFLYYVYTDTLPEMKGDAAAMLPDLVAAANRYKMERLRLLCEDKLCEFVNVRTVVAMLEFAGEHHCHGLKEACLQFLQDPGNLREIVKVNGLEHLSESCPSVFKDLVAKLASDAIDSISL</sequence>
<feature type="domain" description="BPM/SPOP BACK" evidence="4">
    <location>
        <begin position="65"/>
        <end position="119"/>
    </location>
</feature>
<name>A0AAV5CZF5_ELECO</name>
<organism evidence="5 6">
    <name type="scientific">Eleusine coracana subsp. coracana</name>
    <dbReference type="NCBI Taxonomy" id="191504"/>
    <lineage>
        <taxon>Eukaryota</taxon>
        <taxon>Viridiplantae</taxon>
        <taxon>Streptophyta</taxon>
        <taxon>Embryophyta</taxon>
        <taxon>Tracheophyta</taxon>
        <taxon>Spermatophyta</taxon>
        <taxon>Magnoliopsida</taxon>
        <taxon>Liliopsida</taxon>
        <taxon>Poales</taxon>
        <taxon>Poaceae</taxon>
        <taxon>PACMAD clade</taxon>
        <taxon>Chloridoideae</taxon>
        <taxon>Cynodonteae</taxon>
        <taxon>Eleusininae</taxon>
        <taxon>Eleusine</taxon>
    </lineage>
</organism>
<keyword evidence="6" id="KW-1185">Reference proteome</keyword>
<evidence type="ECO:0008006" key="7">
    <source>
        <dbReference type="Google" id="ProtNLM"/>
    </source>
</evidence>
<protein>
    <recommendedName>
        <fullName evidence="7">BTB domain-containing protein</fullName>
    </recommendedName>
</protein>
<dbReference type="Gene3D" id="3.30.710.10">
    <property type="entry name" value="Potassium Channel Kv1.1, Chain A"/>
    <property type="match status" value="1"/>
</dbReference>
<dbReference type="GO" id="GO:0016567">
    <property type="term" value="P:protein ubiquitination"/>
    <property type="evidence" value="ECO:0007669"/>
    <property type="project" value="InterPro"/>
</dbReference>
<dbReference type="Pfam" id="PF24570">
    <property type="entry name" value="BACK_BPM_SPOP"/>
    <property type="match status" value="1"/>
</dbReference>
<dbReference type="AlphaFoldDB" id="A0AAV5CZF5"/>
<proteinExistence type="inferred from homology"/>
<evidence type="ECO:0000259" key="4">
    <source>
        <dbReference type="Pfam" id="PF24570"/>
    </source>
</evidence>
<evidence type="ECO:0000256" key="2">
    <source>
        <dbReference type="ARBA" id="ARBA00010846"/>
    </source>
</evidence>
<dbReference type="InterPro" id="IPR011333">
    <property type="entry name" value="SKP1/BTB/POZ_sf"/>
</dbReference>
<comment type="pathway">
    <text evidence="1">Protein modification; protein ubiquitination.</text>
</comment>
<comment type="caution">
    <text evidence="5">The sequence shown here is derived from an EMBL/GenBank/DDBJ whole genome shotgun (WGS) entry which is preliminary data.</text>
</comment>
<evidence type="ECO:0000313" key="5">
    <source>
        <dbReference type="EMBL" id="GJN03424.1"/>
    </source>
</evidence>
<dbReference type="Pfam" id="PF00651">
    <property type="entry name" value="BTB"/>
    <property type="match status" value="1"/>
</dbReference>
<reference evidence="5" key="1">
    <citation type="journal article" date="2018" name="DNA Res.">
        <title>Multiple hybrid de novo genome assembly of finger millet, an orphan allotetraploid crop.</title>
        <authorList>
            <person name="Hatakeyama M."/>
            <person name="Aluri S."/>
            <person name="Balachadran M.T."/>
            <person name="Sivarajan S.R."/>
            <person name="Patrignani A."/>
            <person name="Gruter S."/>
            <person name="Poveda L."/>
            <person name="Shimizu-Inatsugi R."/>
            <person name="Baeten J."/>
            <person name="Francoijs K.J."/>
            <person name="Nataraja K.N."/>
            <person name="Reddy Y.A.N."/>
            <person name="Phadnis S."/>
            <person name="Ravikumar R.L."/>
            <person name="Schlapbach R."/>
            <person name="Sreeman S.M."/>
            <person name="Shimizu K.K."/>
        </authorList>
    </citation>
    <scope>NUCLEOTIDE SEQUENCE</scope>
</reference>
<evidence type="ECO:0000256" key="1">
    <source>
        <dbReference type="ARBA" id="ARBA00004906"/>
    </source>
</evidence>
<feature type="domain" description="BTB" evidence="3">
    <location>
        <begin position="2"/>
        <end position="59"/>
    </location>
</feature>
<accession>A0AAV5CZF5</accession>
<dbReference type="PANTHER" id="PTHR26379">
    <property type="entry name" value="BTB/POZ AND MATH DOMAIN-CONTAINING PROTEIN 1"/>
    <property type="match status" value="1"/>
</dbReference>
<dbReference type="EMBL" id="BQKI01000010">
    <property type="protein sequence ID" value="GJN03424.1"/>
    <property type="molecule type" value="Genomic_DNA"/>
</dbReference>
<evidence type="ECO:0000313" key="6">
    <source>
        <dbReference type="Proteomes" id="UP001054889"/>
    </source>
</evidence>
<dbReference type="InterPro" id="IPR056423">
    <property type="entry name" value="BACK_BPM_SPOP"/>
</dbReference>
<dbReference type="SUPFAM" id="SSF54695">
    <property type="entry name" value="POZ domain"/>
    <property type="match status" value="1"/>
</dbReference>
<dbReference type="InterPro" id="IPR045005">
    <property type="entry name" value="BPM1-6"/>
</dbReference>
<dbReference type="PANTHER" id="PTHR26379:SF339">
    <property type="entry name" value="BTB DOMAIN-CONTAINING PROTEIN"/>
    <property type="match status" value="1"/>
</dbReference>
<dbReference type="InterPro" id="IPR000210">
    <property type="entry name" value="BTB/POZ_dom"/>
</dbReference>
<gene>
    <name evidence="5" type="primary">ga20868</name>
    <name evidence="5" type="ORF">PR202_ga20868</name>
</gene>